<dbReference type="Pfam" id="PF00098">
    <property type="entry name" value="zf-CCHC"/>
    <property type="match status" value="8"/>
</dbReference>
<keyword evidence="1" id="KW-0863">Zinc-finger</keyword>
<keyword evidence="1" id="KW-0862">Zinc</keyword>
<dbReference type="EMBL" id="JAZHXJ010000970">
    <property type="protein sequence ID" value="KAL1847537.1"/>
    <property type="molecule type" value="Genomic_DNA"/>
</dbReference>
<proteinExistence type="predicted"/>
<dbReference type="SMART" id="SM00343">
    <property type="entry name" value="ZnF_C2HC"/>
    <property type="match status" value="9"/>
</dbReference>
<gene>
    <name evidence="4" type="ORF">VTK73DRAFT_10328</name>
</gene>
<feature type="region of interest" description="Disordered" evidence="2">
    <location>
        <begin position="425"/>
        <end position="471"/>
    </location>
</feature>
<dbReference type="Gene3D" id="4.10.60.10">
    <property type="entry name" value="Zinc finger, CCHC-type"/>
    <property type="match status" value="6"/>
</dbReference>
<feature type="domain" description="CCHC-type" evidence="3">
    <location>
        <begin position="100"/>
        <end position="115"/>
    </location>
</feature>
<feature type="domain" description="CCHC-type" evidence="3">
    <location>
        <begin position="318"/>
        <end position="333"/>
    </location>
</feature>
<comment type="caution">
    <text evidence="4">The sequence shown here is derived from an EMBL/GenBank/DDBJ whole genome shotgun (WGS) entry which is preliminary data.</text>
</comment>
<dbReference type="InterPro" id="IPR001878">
    <property type="entry name" value="Znf_CCHC"/>
</dbReference>
<feature type="domain" description="CCHC-type" evidence="3">
    <location>
        <begin position="342"/>
        <end position="357"/>
    </location>
</feature>
<accession>A0ABR3VXA2</accession>
<evidence type="ECO:0000259" key="3">
    <source>
        <dbReference type="PROSITE" id="PS50158"/>
    </source>
</evidence>
<evidence type="ECO:0000256" key="1">
    <source>
        <dbReference type="PROSITE-ProRule" id="PRU00047"/>
    </source>
</evidence>
<protein>
    <recommendedName>
        <fullName evidence="3">CCHC-type domain-containing protein</fullName>
    </recommendedName>
</protein>
<feature type="domain" description="CCHC-type" evidence="3">
    <location>
        <begin position="363"/>
        <end position="378"/>
    </location>
</feature>
<sequence length="471" mass="51754">MSSRITSHPPSFPSAWSLTDQEDHKQNRAMESSIWNDKKTAPAVAHVDSASAEGQTVIGFAVGDTHDEHHNGGETDAVSGDVDGPTTRDCPEASSEPTTCRRCGEDGHMARECPQPLICKNCGGHGHPAAQCEAARKIDRSRYEDLSVEEAWNLIAKAAADEEADEVKEAIQTYVKAVPDTTYVQLEEAFRTQDLKLWLIAIEKPHLASTLTNMDLQGHLERKYTVTYRFSPNPPRPREREVWPPSPEENLERLKNAGDVVERGLVKCHNCGELGHTSKHCTVERQESLLASIKCYNCDGEGHRVRDCPAPRVDKFTCKNCGKGGHKAADCPEPRSADDVECRKCGEMGHFSRDCPKAGPRGCHNCGQEGHMSRDCTEPKNMDKVQCRNCDEYGHTARDCPKPRDMSRVKCSNCQEMGHFKSRCPNPLQEENDNTAFAAPEEEAPEVDTGAGGETFGGGWEAGAAVNAGGW</sequence>
<keyword evidence="1" id="KW-0479">Metal-binding</keyword>
<dbReference type="InterPro" id="IPR051714">
    <property type="entry name" value="Znf_CCHC_NABP"/>
</dbReference>
<dbReference type="PROSITE" id="PS50158">
    <property type="entry name" value="ZF_CCHC"/>
    <property type="match status" value="8"/>
</dbReference>
<feature type="region of interest" description="Disordered" evidence="2">
    <location>
        <begin position="1"/>
        <end position="29"/>
    </location>
</feature>
<feature type="domain" description="CCHC-type" evidence="3">
    <location>
        <begin position="387"/>
        <end position="402"/>
    </location>
</feature>
<feature type="domain" description="CCHC-type" evidence="3">
    <location>
        <begin position="267"/>
        <end position="281"/>
    </location>
</feature>
<evidence type="ECO:0000256" key="2">
    <source>
        <dbReference type="SAM" id="MobiDB-lite"/>
    </source>
</evidence>
<reference evidence="4 5" key="1">
    <citation type="journal article" date="2024" name="Commun. Biol.">
        <title>Comparative genomic analysis of thermophilic fungi reveals convergent evolutionary adaptations and gene losses.</title>
        <authorList>
            <person name="Steindorff A.S."/>
            <person name="Aguilar-Pontes M.V."/>
            <person name="Robinson A.J."/>
            <person name="Andreopoulos B."/>
            <person name="LaButti K."/>
            <person name="Kuo A."/>
            <person name="Mondo S."/>
            <person name="Riley R."/>
            <person name="Otillar R."/>
            <person name="Haridas S."/>
            <person name="Lipzen A."/>
            <person name="Grimwood J."/>
            <person name="Schmutz J."/>
            <person name="Clum A."/>
            <person name="Reid I.D."/>
            <person name="Moisan M.C."/>
            <person name="Butler G."/>
            <person name="Nguyen T.T.M."/>
            <person name="Dewar K."/>
            <person name="Conant G."/>
            <person name="Drula E."/>
            <person name="Henrissat B."/>
            <person name="Hansel C."/>
            <person name="Singer S."/>
            <person name="Hutchinson M.I."/>
            <person name="de Vries R.P."/>
            <person name="Natvig D.O."/>
            <person name="Powell A.J."/>
            <person name="Tsang A."/>
            <person name="Grigoriev I.V."/>
        </authorList>
    </citation>
    <scope>NUCLEOTIDE SEQUENCE [LARGE SCALE GENOMIC DNA]</scope>
    <source>
        <strain evidence="4 5">ATCC 24622</strain>
    </source>
</reference>
<organism evidence="4 5">
    <name type="scientific">Phialemonium thermophilum</name>
    <dbReference type="NCBI Taxonomy" id="223376"/>
    <lineage>
        <taxon>Eukaryota</taxon>
        <taxon>Fungi</taxon>
        <taxon>Dikarya</taxon>
        <taxon>Ascomycota</taxon>
        <taxon>Pezizomycotina</taxon>
        <taxon>Sordariomycetes</taxon>
        <taxon>Sordariomycetidae</taxon>
        <taxon>Cephalothecales</taxon>
        <taxon>Cephalothecaceae</taxon>
        <taxon>Phialemonium</taxon>
    </lineage>
</organism>
<evidence type="ECO:0000313" key="4">
    <source>
        <dbReference type="EMBL" id="KAL1847537.1"/>
    </source>
</evidence>
<keyword evidence="5" id="KW-1185">Reference proteome</keyword>
<dbReference type="InterPro" id="IPR036875">
    <property type="entry name" value="Znf_CCHC_sf"/>
</dbReference>
<dbReference type="Proteomes" id="UP001586593">
    <property type="component" value="Unassembled WGS sequence"/>
</dbReference>
<dbReference type="SUPFAM" id="SSF57756">
    <property type="entry name" value="Retrovirus zinc finger-like domains"/>
    <property type="match status" value="5"/>
</dbReference>
<feature type="compositionally biased region" description="Polar residues" evidence="2">
    <location>
        <begin position="1"/>
        <end position="19"/>
    </location>
</feature>
<feature type="domain" description="CCHC-type" evidence="3">
    <location>
        <begin position="410"/>
        <end position="426"/>
    </location>
</feature>
<feature type="region of interest" description="Disordered" evidence="2">
    <location>
        <begin position="63"/>
        <end position="99"/>
    </location>
</feature>
<dbReference type="PANTHER" id="PTHR23002">
    <property type="entry name" value="ZINC FINGER CCHC DOMAIN CONTAINING PROTEIN"/>
    <property type="match status" value="1"/>
</dbReference>
<feature type="compositionally biased region" description="Basic and acidic residues" evidence="2">
    <location>
        <begin position="64"/>
        <end position="73"/>
    </location>
</feature>
<evidence type="ECO:0000313" key="5">
    <source>
        <dbReference type="Proteomes" id="UP001586593"/>
    </source>
</evidence>
<feature type="domain" description="CCHC-type" evidence="3">
    <location>
        <begin position="294"/>
        <end position="309"/>
    </location>
</feature>
<name>A0ABR3VXA2_9PEZI</name>
<feature type="compositionally biased region" description="Gly residues" evidence="2">
    <location>
        <begin position="450"/>
        <end position="461"/>
    </location>
</feature>